<dbReference type="Gene3D" id="3.90.700.10">
    <property type="entry name" value="Succinate dehydrogenase/fumarate reductase flavoprotein, catalytic domain"/>
    <property type="match status" value="1"/>
</dbReference>
<keyword evidence="3 6" id="KW-0274">FAD</keyword>
<dbReference type="Gene3D" id="3.50.50.60">
    <property type="entry name" value="FAD/NAD(P)-binding domain"/>
    <property type="match status" value="1"/>
</dbReference>
<reference evidence="8" key="1">
    <citation type="submission" date="2016-04" db="EMBL/GenBank/DDBJ databases">
        <authorList>
            <person name="Evans L.H."/>
            <person name="Alamgir A."/>
            <person name="Owens N."/>
            <person name="Weber N.D."/>
            <person name="Virtaneva K."/>
            <person name="Barbian K."/>
            <person name="Babar A."/>
            <person name="Rosenke K."/>
        </authorList>
    </citation>
    <scope>NUCLEOTIDE SEQUENCE [LARGE SCALE GENOMIC DNA]</scope>
    <source>
        <strain evidence="8">CBS 101.48</strain>
    </source>
</reference>
<evidence type="ECO:0000313" key="9">
    <source>
        <dbReference type="Proteomes" id="UP000078561"/>
    </source>
</evidence>
<dbReference type="EMBL" id="LT554985">
    <property type="protein sequence ID" value="SAM09009.1"/>
    <property type="molecule type" value="Genomic_DNA"/>
</dbReference>
<dbReference type="OrthoDB" id="10252157at2759"/>
<evidence type="ECO:0000259" key="7">
    <source>
        <dbReference type="Pfam" id="PF00890"/>
    </source>
</evidence>
<evidence type="ECO:0000256" key="3">
    <source>
        <dbReference type="ARBA" id="ARBA00022827"/>
    </source>
</evidence>
<evidence type="ECO:0000256" key="2">
    <source>
        <dbReference type="ARBA" id="ARBA00022630"/>
    </source>
</evidence>
<accession>A0A168SVI3</accession>
<evidence type="ECO:0000256" key="4">
    <source>
        <dbReference type="ARBA" id="ARBA00023002"/>
    </source>
</evidence>
<dbReference type="Pfam" id="PF00890">
    <property type="entry name" value="FAD_binding_2"/>
    <property type="match status" value="1"/>
</dbReference>
<comment type="cofactor">
    <cofactor evidence="6">
        <name>FAD</name>
        <dbReference type="ChEBI" id="CHEBI:57692"/>
    </cofactor>
    <text evidence="6">Binds 1 FAD per monomer.</text>
</comment>
<evidence type="ECO:0000256" key="6">
    <source>
        <dbReference type="RuleBase" id="RU366062"/>
    </source>
</evidence>
<evidence type="ECO:0000256" key="5">
    <source>
        <dbReference type="ARBA" id="ARBA00050832"/>
    </source>
</evidence>
<dbReference type="InParanoid" id="A0A168SVI3"/>
<feature type="chain" id="PRO_5022259760" description="Fumarate reductase" evidence="6">
    <location>
        <begin position="30"/>
        <end position="497"/>
    </location>
</feature>
<comment type="function">
    <text evidence="6">Irreversibly catalyzes the reduction of fumarate to succinate.</text>
</comment>
<dbReference type="FunCoup" id="A0A168SVI3">
    <property type="interactions" value="22"/>
</dbReference>
<gene>
    <name evidence="8" type="primary">ABSGL_14683.1 scaffold 14966</name>
</gene>
<dbReference type="PANTHER" id="PTHR43400:SF7">
    <property type="entry name" value="FAD-DEPENDENT OXIDOREDUCTASE 2 FAD BINDING DOMAIN-CONTAINING PROTEIN"/>
    <property type="match status" value="1"/>
</dbReference>
<comment type="catalytic activity">
    <reaction evidence="5 6">
        <text>succinate + NAD(+) = fumarate + NADH + H(+)</text>
        <dbReference type="Rhea" id="RHEA:18281"/>
        <dbReference type="ChEBI" id="CHEBI:15378"/>
        <dbReference type="ChEBI" id="CHEBI:29806"/>
        <dbReference type="ChEBI" id="CHEBI:30031"/>
        <dbReference type="ChEBI" id="CHEBI:57540"/>
        <dbReference type="ChEBI" id="CHEBI:57945"/>
        <dbReference type="EC" id="1.3.1.6"/>
    </reaction>
</comment>
<dbReference type="FunFam" id="3.90.700.10:FF:000007">
    <property type="entry name" value="NADH-dependent fumarate reductase"/>
    <property type="match status" value="1"/>
</dbReference>
<dbReference type="InterPro" id="IPR003953">
    <property type="entry name" value="FAD-dep_OxRdtase_2_FAD-bd"/>
</dbReference>
<dbReference type="NCBIfam" id="TIGR01813">
    <property type="entry name" value="flavo_cyto_c"/>
    <property type="match status" value="1"/>
</dbReference>
<evidence type="ECO:0000313" key="8">
    <source>
        <dbReference type="EMBL" id="SAM09009.1"/>
    </source>
</evidence>
<feature type="domain" description="FAD-dependent oxidoreductase 2 FAD-binding" evidence="7">
    <location>
        <begin position="38"/>
        <end position="476"/>
    </location>
</feature>
<sequence length="497" mass="53275">MLNKKTLFFTLFTILTSLLLRRYFSTTTTTPIMTQKTIAIIGGGLAGLSAALEAHDQALQANNLDRTKIILLEKEKNIGGNSMKASSGINAIEPKSNDTAELFYQDTMASGHGRPELVRKLVDDSPAALAWLEQAGVDLSVVSQCGGHSRARTHRCPPGPNGAPIPVGFKLVDTLKKRAMEKIDIMTHARVKSISSNGVYTLTVSNTNDDTTTTVQADALILTSGGFGGQIHAMMEDDTTTLLKEYAPQWVDRATTNGPWANGDGIRLGVSLGATTIDMNQVQIHPTGFVDPHDPAAMTKFLAPEALRAYGGILLNALGNRFVDELTTRDKLTEAILATQAPIWLLLSDEAAHDFGESTLAFYAKKGLVKKIEDLAGVAADSGVDPDVVAVTLDQYDAQAKDPFGKTRFPCKMKGSPAYWLAQITPCVHYTMGGLEINTDAQIVAKDTRIPLPGLFGAGEVTGGVHGSNRLAGNSLLECVVYGRTAGRNAYSSLWKE</sequence>
<protein>
    <recommendedName>
        <fullName evidence="6">Fumarate reductase</fullName>
        <ecNumber evidence="6">1.3.1.6</ecNumber>
    </recommendedName>
</protein>
<dbReference type="STRING" id="4829.A0A168SVI3"/>
<dbReference type="GO" id="GO:0010181">
    <property type="term" value="F:FMN binding"/>
    <property type="evidence" value="ECO:0007669"/>
    <property type="project" value="InterPro"/>
</dbReference>
<keyword evidence="9" id="KW-1185">Reference proteome</keyword>
<dbReference type="SUPFAM" id="SSF51905">
    <property type="entry name" value="FAD/NAD(P)-binding domain"/>
    <property type="match status" value="1"/>
</dbReference>
<dbReference type="InterPro" id="IPR027477">
    <property type="entry name" value="Succ_DH/fumarate_Rdtase_cat_sf"/>
</dbReference>
<dbReference type="Proteomes" id="UP000078561">
    <property type="component" value="Unassembled WGS sequence"/>
</dbReference>
<dbReference type="InterPro" id="IPR010960">
    <property type="entry name" value="Flavocytochrome_c"/>
</dbReference>
<dbReference type="GO" id="GO:0016156">
    <property type="term" value="F:fumarate reductase (NADH) activity"/>
    <property type="evidence" value="ECO:0007669"/>
    <property type="project" value="UniProtKB-EC"/>
</dbReference>
<organism evidence="8">
    <name type="scientific">Absidia glauca</name>
    <name type="common">Pin mould</name>
    <dbReference type="NCBI Taxonomy" id="4829"/>
    <lineage>
        <taxon>Eukaryota</taxon>
        <taxon>Fungi</taxon>
        <taxon>Fungi incertae sedis</taxon>
        <taxon>Mucoromycota</taxon>
        <taxon>Mucoromycotina</taxon>
        <taxon>Mucoromycetes</taxon>
        <taxon>Mucorales</taxon>
        <taxon>Cunninghamellaceae</taxon>
        <taxon>Absidia</taxon>
    </lineage>
</organism>
<proteinExistence type="inferred from homology"/>
<keyword evidence="4 6" id="KW-0560">Oxidoreductase</keyword>
<dbReference type="SUPFAM" id="SSF56425">
    <property type="entry name" value="Succinate dehydrogenase/fumarate reductase flavoprotein, catalytic domain"/>
    <property type="match status" value="1"/>
</dbReference>
<dbReference type="InterPro" id="IPR050315">
    <property type="entry name" value="FAD-oxidoreductase_2"/>
</dbReference>
<dbReference type="AlphaFoldDB" id="A0A168SVI3"/>
<dbReference type="InterPro" id="IPR036188">
    <property type="entry name" value="FAD/NAD-bd_sf"/>
</dbReference>
<dbReference type="PANTHER" id="PTHR43400">
    <property type="entry name" value="FUMARATE REDUCTASE"/>
    <property type="match status" value="1"/>
</dbReference>
<comment type="similarity">
    <text evidence="1 6">Belongs to the FAD-dependent oxidoreductase 2 family. FRD/SDH subfamily.</text>
</comment>
<dbReference type="EC" id="1.3.1.6" evidence="6"/>
<dbReference type="OMA" id="MAWAHGA"/>
<feature type="signal peptide" evidence="6">
    <location>
        <begin position="1"/>
        <end position="29"/>
    </location>
</feature>
<evidence type="ECO:0000256" key="1">
    <source>
        <dbReference type="ARBA" id="ARBA00008040"/>
    </source>
</evidence>
<keyword evidence="6" id="KW-0732">Signal</keyword>
<name>A0A168SVI3_ABSGL</name>
<keyword evidence="2 6" id="KW-0285">Flavoprotein</keyword>